<keyword evidence="1" id="KW-0413">Isomerase</keyword>
<gene>
    <name evidence="1" type="primary">galM</name>
    <name evidence="1" type="ORF">REH74_003045</name>
</gene>
<protein>
    <submittedName>
        <fullName evidence="1">Galactose-1-epimerase</fullName>
        <ecNumber evidence="1">5.1.3.3</ecNumber>
    </submittedName>
</protein>
<dbReference type="Proteomes" id="UP001354073">
    <property type="component" value="Unassembled WGS sequence"/>
</dbReference>
<name>A0ACC7R640_9VIBR</name>
<organism evidence="1 2">
    <name type="scientific">Vibrio campbellii</name>
    <dbReference type="NCBI Taxonomy" id="680"/>
    <lineage>
        <taxon>Bacteria</taxon>
        <taxon>Pseudomonadati</taxon>
        <taxon>Pseudomonadota</taxon>
        <taxon>Gammaproteobacteria</taxon>
        <taxon>Vibrionales</taxon>
        <taxon>Vibrionaceae</taxon>
        <taxon>Vibrio</taxon>
    </lineage>
</organism>
<accession>A0ACC7R640</accession>
<dbReference type="EMBL" id="JAVHXJ020000007">
    <property type="protein sequence ID" value="MGI1896483.1"/>
    <property type="molecule type" value="Genomic_DNA"/>
</dbReference>
<comment type="caution">
    <text evidence="1">The sequence shown here is derived from an EMBL/GenBank/DDBJ whole genome shotgun (WGS) entry which is preliminary data.</text>
</comment>
<dbReference type="EC" id="5.1.3.3" evidence="1"/>
<sequence length="354" mass="38987">MREYFENLQQAMAKTPSFDGLPAKLIHLTNSNGMTASFMDVGATWLSCTLPINGEYREVLLRSPNMDEHMKQGAYFGSIVGRFANRVGKGEFELEGQRYQLGINNGENSLHGGLEGFDKRRWTIVEQDSQQVVFELHSEHGDQGYPGNLDVKVTYVLTDDNEVSIAYEASTDKACPVNLTNHAYFNLAGEGSDAKSLDHKLQLNAAHYLPTDQGLIPTGDLKPVEGTSFDFSSVKLVGRDFLSEPDQKTAGGYDHAFVFKPEVTNGVSVAAVLISPQQEVTMTVKTTKPAVQFYSGNFLAGTPGKSKSYELYDGLALETQYFPDGPNKPEWGVNSGVLNSGDCYQHQTIYGFEF</sequence>
<reference evidence="1" key="1">
    <citation type="submission" date="2024-11" db="EMBL/GenBank/DDBJ databases">
        <title>Identification of new Vibrio campbellii strains harboring the pVA1 plasmid isolated from Penaeus vannamei postlarvae affected by outbreaks of acute hepatopancreatic necrosis disease (AHPND) in Mexico.</title>
        <authorList>
            <person name="Gomez-Gil B."/>
            <person name="Enciso-Ibarra J."/>
        </authorList>
    </citation>
    <scope>NUCLEOTIDE SEQUENCE</scope>
    <source>
        <strain evidence="1">M270204</strain>
    </source>
</reference>
<evidence type="ECO:0000313" key="1">
    <source>
        <dbReference type="EMBL" id="MGI1896483.1"/>
    </source>
</evidence>
<proteinExistence type="predicted"/>
<evidence type="ECO:0000313" key="2">
    <source>
        <dbReference type="Proteomes" id="UP001354073"/>
    </source>
</evidence>